<reference evidence="8" key="1">
    <citation type="journal article" date="2012" name="Mol. Cell. Proteomics">
        <title>Proteomics and deep sequencing comparison of seasonally active venom glands in the platypus reveals novel venom peptides and distinct expression profiles.</title>
        <authorList>
            <person name="Wong E.S."/>
            <person name="Morgenstern D."/>
            <person name="Mofiz E."/>
            <person name="Gombert S."/>
            <person name="Morris K.M."/>
            <person name="Temple-Smith P."/>
            <person name="Renfree M.B."/>
            <person name="Whittington C.M."/>
            <person name="King G.F."/>
            <person name="Warren W.C."/>
            <person name="Papenfuss A.T."/>
            <person name="Belov K."/>
        </authorList>
    </citation>
    <scope>NUCLEOTIDE SEQUENCE</scope>
</reference>
<organism evidence="8">
    <name type="scientific">Ornithorhynchus anatinus</name>
    <name type="common">Duckbill platypus</name>
    <dbReference type="NCBI Taxonomy" id="9258"/>
    <lineage>
        <taxon>Eukaryota</taxon>
        <taxon>Metazoa</taxon>
        <taxon>Chordata</taxon>
        <taxon>Craniata</taxon>
        <taxon>Vertebrata</taxon>
        <taxon>Euteleostomi</taxon>
        <taxon>Mammalia</taxon>
        <taxon>Monotremata</taxon>
        <taxon>Ornithorhynchidae</taxon>
        <taxon>Ornithorhynchus</taxon>
    </lineage>
</organism>
<dbReference type="PROSITE" id="PS00280">
    <property type="entry name" value="BPTI_KUNITZ_1"/>
    <property type="match status" value="1"/>
</dbReference>
<dbReference type="RefSeq" id="XP_028925991.1">
    <property type="nucleotide sequence ID" value="XM_029070158.1"/>
</dbReference>
<dbReference type="Ensembl" id="ENSOANT00000069245.1">
    <property type="protein sequence ID" value="ENSOANP00000050749.1"/>
    <property type="gene ID" value="ENSOANG00000040269.1"/>
</dbReference>
<dbReference type="SUPFAM" id="SSF57362">
    <property type="entry name" value="BPTI-like"/>
    <property type="match status" value="2"/>
</dbReference>
<evidence type="ECO:0000259" key="7">
    <source>
        <dbReference type="PROSITE" id="PS50279"/>
    </source>
</evidence>
<sequence>MKPSTRCLSLLGLLTFFLARMTLVGSRKSVTELCQLPPLKGQCPSMEERMPVLRYYYYPPKNRCMPFFYNGCGGNRNRFGSHEKCLATCGISGIPPVCQLPRRKGPCKEKHHQYYFNMATRTCEPFIYGGCGGSKNRFQTKEECQMTCFPVGAEEASE</sequence>
<evidence type="ECO:0000313" key="10">
    <source>
        <dbReference type="Proteomes" id="UP000002279"/>
    </source>
</evidence>
<dbReference type="SMART" id="SM00131">
    <property type="entry name" value="KU"/>
    <property type="match status" value="2"/>
</dbReference>
<dbReference type="KEGG" id="oaa:114813694"/>
<dbReference type="FunFam" id="4.10.410.10:FF:000011">
    <property type="entry name" value="Tissue factor pathway inhibitor"/>
    <property type="match status" value="1"/>
</dbReference>
<dbReference type="OMA" id="WCKASFP"/>
<dbReference type="Gene3D" id="4.10.410.10">
    <property type="entry name" value="Pancreatic trypsin inhibitor Kunitz domain"/>
    <property type="match status" value="2"/>
</dbReference>
<comment type="subcellular location">
    <subcellularLocation>
        <location evidence="1">Secreted</location>
    </subcellularLocation>
</comment>
<evidence type="ECO:0000256" key="6">
    <source>
        <dbReference type="SAM" id="SignalP"/>
    </source>
</evidence>
<evidence type="ECO:0000256" key="2">
    <source>
        <dbReference type="ARBA" id="ARBA00022525"/>
    </source>
</evidence>
<dbReference type="OrthoDB" id="4473401at2759"/>
<name>K4PLV6_ORNAN</name>
<dbReference type="PRINTS" id="PR00759">
    <property type="entry name" value="BASICPTASE"/>
</dbReference>
<dbReference type="Proteomes" id="UP000002279">
    <property type="component" value="Unplaced"/>
</dbReference>
<protein>
    <submittedName>
        <fullName evidence="8">Kunitz-domain containing protein</fullName>
    </submittedName>
</protein>
<dbReference type="AlphaFoldDB" id="K4PLV6"/>
<dbReference type="PANTHER" id="PTHR10083">
    <property type="entry name" value="KUNITZ-TYPE PROTEASE INHIBITOR-RELATED"/>
    <property type="match status" value="1"/>
</dbReference>
<keyword evidence="6" id="KW-0732">Signal</keyword>
<keyword evidence="4" id="KW-0722">Serine protease inhibitor</keyword>
<dbReference type="GO" id="GO:0004867">
    <property type="term" value="F:serine-type endopeptidase inhibitor activity"/>
    <property type="evidence" value="ECO:0000318"/>
    <property type="project" value="GO_Central"/>
</dbReference>
<accession>K4PLV6</accession>
<evidence type="ECO:0000256" key="1">
    <source>
        <dbReference type="ARBA" id="ARBA00004613"/>
    </source>
</evidence>
<proteinExistence type="evidence at transcript level"/>
<dbReference type="EMBL" id="JQ350815">
    <property type="protein sequence ID" value="AFV61282.1"/>
    <property type="molecule type" value="mRNA"/>
</dbReference>
<keyword evidence="3" id="KW-0646">Protease inhibitor</keyword>
<evidence type="ECO:0000313" key="9">
    <source>
        <dbReference type="Ensembl" id="ENSOANP00000050749.1"/>
    </source>
</evidence>
<dbReference type="InterPro" id="IPR020901">
    <property type="entry name" value="Prtase_inh_Kunz-CS"/>
</dbReference>
<dbReference type="PROSITE" id="PS50279">
    <property type="entry name" value="BPTI_KUNITZ_2"/>
    <property type="match status" value="2"/>
</dbReference>
<dbReference type="GeneID" id="114813694"/>
<dbReference type="InterPro" id="IPR002223">
    <property type="entry name" value="Kunitz_BPTI"/>
</dbReference>
<dbReference type="CDD" id="cd00109">
    <property type="entry name" value="Kunitz-type"/>
    <property type="match status" value="2"/>
</dbReference>
<dbReference type="Bgee" id="ENSOANG00000040269">
    <property type="expression patterns" value="Expressed in endometrium and 1 other cell type or tissue"/>
</dbReference>
<evidence type="ECO:0000256" key="3">
    <source>
        <dbReference type="ARBA" id="ARBA00022690"/>
    </source>
</evidence>
<reference evidence="9" key="3">
    <citation type="submission" date="2025-05" db="UniProtKB">
        <authorList>
            <consortium name="Ensembl"/>
        </authorList>
    </citation>
    <scope>IDENTIFICATION</scope>
    <source>
        <strain evidence="9">Glennie</strain>
    </source>
</reference>
<feature type="signal peptide" evidence="6">
    <location>
        <begin position="1"/>
        <end position="26"/>
    </location>
</feature>
<feature type="non-terminal residue" evidence="8">
    <location>
        <position position="158"/>
    </location>
</feature>
<dbReference type="GO" id="GO:0005615">
    <property type="term" value="C:extracellular space"/>
    <property type="evidence" value="ECO:0000318"/>
    <property type="project" value="GO_Central"/>
</dbReference>
<evidence type="ECO:0000256" key="4">
    <source>
        <dbReference type="ARBA" id="ARBA00022900"/>
    </source>
</evidence>
<keyword evidence="5" id="KW-1015">Disulfide bond</keyword>
<dbReference type="InterPro" id="IPR050098">
    <property type="entry name" value="TFPI/VKTCI-like"/>
</dbReference>
<dbReference type="Pfam" id="PF00014">
    <property type="entry name" value="Kunitz_BPTI"/>
    <property type="match status" value="2"/>
</dbReference>
<reference evidence="8" key="2">
    <citation type="submission" date="2012-01" db="EMBL/GenBank/DDBJ databases">
        <authorList>
            <person name="Zhang K.X."/>
            <person name="Zhang M.Y."/>
            <person name="Xin S.N."/>
            <person name="Han Z.X."/>
            <person name="Shao Y.H."/>
            <person name="Liu X.L."/>
            <person name="Liu S.W."/>
            <person name="Ma D.Y."/>
        </authorList>
    </citation>
    <scope>NUCLEOTIDE SEQUENCE</scope>
</reference>
<dbReference type="InterPro" id="IPR036880">
    <property type="entry name" value="Kunitz_BPTI_sf"/>
</dbReference>
<dbReference type="PANTHER" id="PTHR10083:SF383">
    <property type="entry name" value="BPTI_KUNITZ INHIBITOR DOMAIN-CONTAINING PROTEIN"/>
    <property type="match status" value="1"/>
</dbReference>
<keyword evidence="10" id="KW-1185">Reference proteome</keyword>
<evidence type="ECO:0000313" key="8">
    <source>
        <dbReference type="EMBL" id="AFV61282.1"/>
    </source>
</evidence>
<feature type="domain" description="BPTI/Kunitz inhibitor" evidence="7">
    <location>
        <begin position="34"/>
        <end position="89"/>
    </location>
</feature>
<keyword evidence="2" id="KW-0964">Secreted</keyword>
<feature type="chain" id="PRO_5044735240" evidence="6">
    <location>
        <begin position="27"/>
        <end position="158"/>
    </location>
</feature>
<evidence type="ECO:0000256" key="5">
    <source>
        <dbReference type="ARBA" id="ARBA00023157"/>
    </source>
</evidence>
<dbReference type="GeneTree" id="ENSGT00940000164331"/>
<feature type="domain" description="BPTI/Kunitz inhibitor" evidence="7">
    <location>
        <begin position="98"/>
        <end position="148"/>
    </location>
</feature>
<gene>
    <name evidence="9" type="primary">LOC114813694</name>
</gene>